<proteinExistence type="predicted"/>
<keyword evidence="1" id="KW-0472">Membrane</keyword>
<organism evidence="2 3">
    <name type="scientific">Paractinoplanes pyxinae</name>
    <dbReference type="NCBI Taxonomy" id="2997416"/>
    <lineage>
        <taxon>Bacteria</taxon>
        <taxon>Bacillati</taxon>
        <taxon>Actinomycetota</taxon>
        <taxon>Actinomycetes</taxon>
        <taxon>Micromonosporales</taxon>
        <taxon>Micromonosporaceae</taxon>
        <taxon>Paractinoplanes</taxon>
    </lineage>
</organism>
<reference evidence="2" key="1">
    <citation type="submission" date="2022-11" db="EMBL/GenBank/DDBJ databases">
        <authorList>
            <person name="Somphong A."/>
            <person name="Phongsopitanun W."/>
        </authorList>
    </citation>
    <scope>NUCLEOTIDE SEQUENCE</scope>
    <source>
        <strain evidence="2">Pm04-4</strain>
    </source>
</reference>
<protein>
    <submittedName>
        <fullName evidence="2">Uncharacterized protein</fullName>
    </submittedName>
</protein>
<sequence>MTEDDPAVRILRTMPDEPPLPSTVDVERTMAEGRRRRRTRRWSGGVALVAVTAVAAGGGTLATAALRDEPAPVKPVPPVTVASKAPAPVPKNCKVTLLPSGGIKKALVTAGDPTGRYFAGRVYPPSGVHTVLWKDGVLQPVPKMPGDDAGFRAINSSGVAVGSSFEGDQQYGYVLEGGTVTRLKGGPGAPSAIDDSGLIVGSLGDPSMEGTPVKWASSRATPEKLKLPSGYPHADANLIGEDGTIVGAVYQGVGEGTTYLWRPDGTGRLLPRPKGADYFWTDTISNGWLYGRAVYDSDRTRDFTSYRYSIATGKYEKLATELSPSAYGAENGWVAGVAVGPVIIAGKKVVDLPRYQKMREYMITAYSADGKTAAGYSYDNTDSEVAANRPLKWTCR</sequence>
<gene>
    <name evidence="2" type="ORF">OWR29_03870</name>
</gene>
<dbReference type="EMBL" id="JAPNTZ010000001">
    <property type="protein sequence ID" value="MCY1137123.1"/>
    <property type="molecule type" value="Genomic_DNA"/>
</dbReference>
<evidence type="ECO:0000256" key="1">
    <source>
        <dbReference type="SAM" id="Phobius"/>
    </source>
</evidence>
<keyword evidence="1" id="KW-1133">Transmembrane helix</keyword>
<name>A0ABT4AS97_9ACTN</name>
<evidence type="ECO:0000313" key="3">
    <source>
        <dbReference type="Proteomes" id="UP001151002"/>
    </source>
</evidence>
<accession>A0ABT4AS97</accession>
<keyword evidence="3" id="KW-1185">Reference proteome</keyword>
<comment type="caution">
    <text evidence="2">The sequence shown here is derived from an EMBL/GenBank/DDBJ whole genome shotgun (WGS) entry which is preliminary data.</text>
</comment>
<dbReference type="Proteomes" id="UP001151002">
    <property type="component" value="Unassembled WGS sequence"/>
</dbReference>
<feature type="transmembrane region" description="Helical" evidence="1">
    <location>
        <begin position="44"/>
        <end position="66"/>
    </location>
</feature>
<evidence type="ECO:0000313" key="2">
    <source>
        <dbReference type="EMBL" id="MCY1137123.1"/>
    </source>
</evidence>
<dbReference type="RefSeq" id="WP_267560944.1">
    <property type="nucleotide sequence ID" value="NZ_JAPNTZ010000001.1"/>
</dbReference>
<keyword evidence="1" id="KW-0812">Transmembrane</keyword>